<proteinExistence type="predicted"/>
<dbReference type="AlphaFoldDB" id="A0A0N9W0M9"/>
<accession>A0A0N9W0M9</accession>
<protein>
    <submittedName>
        <fullName evidence="1">Uncharacterized protein</fullName>
    </submittedName>
</protein>
<sequence length="238" mass="26393">MMREVMTLVLGILKIAAPTLMMKSEIIMTTDIKVTSAPDLLVNNEVFNIRCAGKRGGGELSVASFLTAGASSDSVSSVLSYLYDLIEKKFPDYDLWFFLGSSAWQPDTRIVRHRKLWGALKFRGYEVVGGSNSQEYIVEAEGKIKFFGALRLSKLSIETVASVLETERCSYVAALPKGFDVRVALDRGWSGDVEEDLSFHYLLSEKQGLLFKKVGEFDDGERGFISVGLSEQISVLLH</sequence>
<dbReference type="EMBL" id="CP012831">
    <property type="protein sequence ID" value="ALI06681.1"/>
    <property type="molecule type" value="Genomic_DNA"/>
</dbReference>
<reference evidence="1 2" key="2">
    <citation type="journal article" date="2018" name="Nature">
        <title>Mutant phenotypes for thousands of bacterial genes of unknown function.</title>
        <authorList>
            <person name="Price M.N."/>
            <person name="Wetmore K.M."/>
            <person name="Waters R.J."/>
            <person name="Callaghan M."/>
            <person name="Ray J."/>
            <person name="Liu H."/>
            <person name="Kuehl J.V."/>
            <person name="Melnyk R.A."/>
            <person name="Lamson J.S."/>
            <person name="Suh Y."/>
            <person name="Carlson H.K."/>
            <person name="Esquivel Z."/>
            <person name="Sadeeshkumar H."/>
            <person name="Chakraborty R."/>
            <person name="Zane G.M."/>
            <person name="Rubin B.E."/>
            <person name="Wall J.D."/>
            <person name="Visel A."/>
            <person name="Bristow J."/>
            <person name="Blow M.J."/>
            <person name="Arkin A.P."/>
            <person name="Deutschbauer A.M."/>
        </authorList>
    </citation>
    <scope>NUCLEOTIDE SEQUENCE [LARGE SCALE GENOMIC DNA]</scope>
    <source>
        <strain evidence="1 2">FW300-N2C3</strain>
    </source>
</reference>
<gene>
    <name evidence="1" type="ORF">AO356_07665</name>
</gene>
<reference evidence="2" key="1">
    <citation type="submission" date="2015-09" db="EMBL/GenBank/DDBJ databases">
        <title>Whole genome sequence of Pseudomonas fluorescens FW300-N2C3.</title>
        <authorList>
            <person name="Ray J."/>
            <person name="Melnyk R."/>
            <person name="Deutschbauer A."/>
        </authorList>
    </citation>
    <scope>NUCLEOTIDE SEQUENCE [LARGE SCALE GENOMIC DNA]</scope>
    <source>
        <strain evidence="2">FW300-N2C3</strain>
    </source>
</reference>
<evidence type="ECO:0000313" key="2">
    <source>
        <dbReference type="Proteomes" id="UP000059425"/>
    </source>
</evidence>
<organism evidence="1 2">
    <name type="scientific">Pseudomonas fluorescens</name>
    <dbReference type="NCBI Taxonomy" id="294"/>
    <lineage>
        <taxon>Bacteria</taxon>
        <taxon>Pseudomonadati</taxon>
        <taxon>Pseudomonadota</taxon>
        <taxon>Gammaproteobacteria</taxon>
        <taxon>Pseudomonadales</taxon>
        <taxon>Pseudomonadaceae</taxon>
        <taxon>Pseudomonas</taxon>
    </lineage>
</organism>
<evidence type="ECO:0000313" key="1">
    <source>
        <dbReference type="EMBL" id="ALI06681.1"/>
    </source>
</evidence>
<dbReference type="Proteomes" id="UP000059425">
    <property type="component" value="Chromosome"/>
</dbReference>
<name>A0A0N9W0M9_PSEFL</name>